<dbReference type="AlphaFoldDB" id="A0A182MLZ9"/>
<reference evidence="2" key="1">
    <citation type="submission" date="2013-09" db="EMBL/GenBank/DDBJ databases">
        <title>The Genome Sequence of Anopheles culicifacies species A.</title>
        <authorList>
            <consortium name="The Broad Institute Genomics Platform"/>
            <person name="Neafsey D.E."/>
            <person name="Besansky N."/>
            <person name="Howell P."/>
            <person name="Walton C."/>
            <person name="Young S.K."/>
            <person name="Zeng Q."/>
            <person name="Gargeya S."/>
            <person name="Fitzgerald M."/>
            <person name="Haas B."/>
            <person name="Abouelleil A."/>
            <person name="Allen A.W."/>
            <person name="Alvarado L."/>
            <person name="Arachchi H.M."/>
            <person name="Berlin A.M."/>
            <person name="Chapman S.B."/>
            <person name="Gainer-Dewar J."/>
            <person name="Goldberg J."/>
            <person name="Griggs A."/>
            <person name="Gujja S."/>
            <person name="Hansen M."/>
            <person name="Howarth C."/>
            <person name="Imamovic A."/>
            <person name="Ireland A."/>
            <person name="Larimer J."/>
            <person name="McCowan C."/>
            <person name="Murphy C."/>
            <person name="Pearson M."/>
            <person name="Poon T.W."/>
            <person name="Priest M."/>
            <person name="Roberts A."/>
            <person name="Saif S."/>
            <person name="Shea T."/>
            <person name="Sisk P."/>
            <person name="Sykes S."/>
            <person name="Wortman J."/>
            <person name="Nusbaum C."/>
            <person name="Birren B."/>
        </authorList>
    </citation>
    <scope>NUCLEOTIDE SEQUENCE [LARGE SCALE GENOMIC DNA]</scope>
    <source>
        <strain evidence="2">A-37</strain>
    </source>
</reference>
<keyword evidence="2" id="KW-1185">Reference proteome</keyword>
<accession>A0A182MLZ9</accession>
<sequence length="220" mass="23642">MLLAQLDLVGDFARIHNQLCLHVDEVVVIRVLLDRERLFEDACDRGTALIDIILQLLRLVELLQQSFPFRFQDLLNTGKRENREISVTGTQTSAGSSCTLSGWLASIMCSAFSVRASRPDRDSSSIVMYPTSSTYERNLEASVGRTFWATFSATSLPSRSFALLSSAILRGVGGGGGGDDAGVKNFWPVSLPLGGVPGGDAGGLDVVDVATDVTVPLDDF</sequence>
<name>A0A182MLZ9_9DIPT</name>
<dbReference type="Proteomes" id="UP000075883">
    <property type="component" value="Unassembled WGS sequence"/>
</dbReference>
<proteinExistence type="predicted"/>
<protein>
    <submittedName>
        <fullName evidence="1">Uncharacterized protein</fullName>
    </submittedName>
</protein>
<dbReference type="EMBL" id="AXCM01012410">
    <property type="status" value="NOT_ANNOTATED_CDS"/>
    <property type="molecule type" value="Genomic_DNA"/>
</dbReference>
<dbReference type="VEuPathDB" id="VectorBase:ACUA021480"/>
<organism evidence="1 2">
    <name type="scientific">Anopheles culicifacies</name>
    <dbReference type="NCBI Taxonomy" id="139723"/>
    <lineage>
        <taxon>Eukaryota</taxon>
        <taxon>Metazoa</taxon>
        <taxon>Ecdysozoa</taxon>
        <taxon>Arthropoda</taxon>
        <taxon>Hexapoda</taxon>
        <taxon>Insecta</taxon>
        <taxon>Pterygota</taxon>
        <taxon>Neoptera</taxon>
        <taxon>Endopterygota</taxon>
        <taxon>Diptera</taxon>
        <taxon>Nematocera</taxon>
        <taxon>Culicoidea</taxon>
        <taxon>Culicidae</taxon>
        <taxon>Anophelinae</taxon>
        <taxon>Anopheles</taxon>
        <taxon>culicifacies species complex</taxon>
    </lineage>
</organism>
<reference evidence="1" key="2">
    <citation type="submission" date="2020-05" db="UniProtKB">
        <authorList>
            <consortium name="EnsemblMetazoa"/>
        </authorList>
    </citation>
    <scope>IDENTIFICATION</scope>
    <source>
        <strain evidence="1">A-37</strain>
    </source>
</reference>
<evidence type="ECO:0000313" key="2">
    <source>
        <dbReference type="Proteomes" id="UP000075883"/>
    </source>
</evidence>
<evidence type="ECO:0000313" key="1">
    <source>
        <dbReference type="EnsemblMetazoa" id="ACUA021480-PA"/>
    </source>
</evidence>
<dbReference type="EnsemblMetazoa" id="ACUA021480-RA">
    <property type="protein sequence ID" value="ACUA021480-PA"/>
    <property type="gene ID" value="ACUA021480"/>
</dbReference>